<evidence type="ECO:0000256" key="4">
    <source>
        <dbReference type="ARBA" id="ARBA00022884"/>
    </source>
</evidence>
<dbReference type="CDD" id="cd12236">
    <property type="entry name" value="RRM_snRNP70"/>
    <property type="match status" value="1"/>
</dbReference>
<feature type="compositionally biased region" description="Basic and acidic residues" evidence="8">
    <location>
        <begin position="191"/>
        <end position="230"/>
    </location>
</feature>
<dbReference type="FunFam" id="3.30.70.330:FF:001585">
    <property type="entry name" value="U1 small nuclear ribonucleoprotein 70 kDa"/>
    <property type="match status" value="1"/>
</dbReference>
<organism evidence="10 11">
    <name type="scientific">Micractinium conductrix</name>
    <dbReference type="NCBI Taxonomy" id="554055"/>
    <lineage>
        <taxon>Eukaryota</taxon>
        <taxon>Viridiplantae</taxon>
        <taxon>Chlorophyta</taxon>
        <taxon>core chlorophytes</taxon>
        <taxon>Trebouxiophyceae</taxon>
        <taxon>Chlorellales</taxon>
        <taxon>Chlorellaceae</taxon>
        <taxon>Chlorella clade</taxon>
        <taxon>Micractinium</taxon>
    </lineage>
</organism>
<dbReference type="GO" id="GO:0016607">
    <property type="term" value="C:nuclear speck"/>
    <property type="evidence" value="ECO:0007669"/>
    <property type="project" value="UniProtKB-SubCell"/>
</dbReference>
<sequence>GDPFKTLFVSRLSFDVTERKLRREFEEYGPIKRIRLVHDKNSGGGAPKCRKPRGYAFVEFEHKNDMKQAYKMADGRKIENKRVLVDVERGRTVPTWRPRRLGGGKGGESRVVPRPPKSIKKQFLARLMERALAEKQRAERQETEKEREREPRDRSRERAALERSKDRSRDREEGERKQERSRSRDRRPRSRDRDYERRGSGKRERDERYDDGDRDRRYSSSAKRPRERDL</sequence>
<evidence type="ECO:0000256" key="1">
    <source>
        <dbReference type="ARBA" id="ARBA00004324"/>
    </source>
</evidence>
<keyword evidence="11" id="KW-1185">Reference proteome</keyword>
<protein>
    <recommendedName>
        <fullName evidence="3">U1 small nuclear ribonucleoprotein 70 kDa</fullName>
    </recommendedName>
</protein>
<gene>
    <name evidence="10" type="ORF">C2E20_6098</name>
</gene>
<dbReference type="Pfam" id="PF00076">
    <property type="entry name" value="RRM_1"/>
    <property type="match status" value="1"/>
</dbReference>
<accession>A0A2P6V8X1</accession>
<dbReference type="GO" id="GO:0071004">
    <property type="term" value="C:U2-type prespliceosome"/>
    <property type="evidence" value="ECO:0007669"/>
    <property type="project" value="TreeGrafter"/>
</dbReference>
<evidence type="ECO:0000256" key="8">
    <source>
        <dbReference type="SAM" id="MobiDB-lite"/>
    </source>
</evidence>
<dbReference type="GO" id="GO:0030619">
    <property type="term" value="F:U1 snRNA binding"/>
    <property type="evidence" value="ECO:0007669"/>
    <property type="project" value="InterPro"/>
</dbReference>
<evidence type="ECO:0000256" key="7">
    <source>
        <dbReference type="PROSITE-ProRule" id="PRU00176"/>
    </source>
</evidence>
<dbReference type="SUPFAM" id="SSF54928">
    <property type="entry name" value="RNA-binding domain, RBD"/>
    <property type="match status" value="1"/>
</dbReference>
<comment type="caution">
    <text evidence="10">The sequence shown here is derived from an EMBL/GenBank/DDBJ whole genome shotgun (WGS) entry which is preliminary data.</text>
</comment>
<proteinExistence type="predicted"/>
<dbReference type="InterPro" id="IPR035979">
    <property type="entry name" value="RBD_domain_sf"/>
</dbReference>
<dbReference type="SMART" id="SM00360">
    <property type="entry name" value="RRM"/>
    <property type="match status" value="1"/>
</dbReference>
<dbReference type="PANTHER" id="PTHR13952">
    <property type="entry name" value="U1 SMALL NUCLEAR RIBONUCLEOPROTEIN 70 KD"/>
    <property type="match status" value="1"/>
</dbReference>
<evidence type="ECO:0000256" key="6">
    <source>
        <dbReference type="ARBA" id="ARBA00023274"/>
    </source>
</evidence>
<dbReference type="PROSITE" id="PS50102">
    <property type="entry name" value="RRM"/>
    <property type="match status" value="1"/>
</dbReference>
<dbReference type="STRING" id="554055.A0A2P6V8X1"/>
<name>A0A2P6V8X1_9CHLO</name>
<dbReference type="OrthoDB" id="4207594at2759"/>
<keyword evidence="4 7" id="KW-0694">RNA-binding</keyword>
<dbReference type="InterPro" id="IPR012677">
    <property type="entry name" value="Nucleotide-bd_a/b_plait_sf"/>
</dbReference>
<dbReference type="Gene3D" id="3.30.70.330">
    <property type="match status" value="1"/>
</dbReference>
<comment type="subcellular location">
    <subcellularLocation>
        <location evidence="1">Nucleus speckle</location>
    </subcellularLocation>
    <subcellularLocation>
        <location evidence="2">Nucleus</location>
        <location evidence="2">Nucleoplasm</location>
    </subcellularLocation>
</comment>
<dbReference type="PANTHER" id="PTHR13952:SF5">
    <property type="entry name" value="U1 SMALL NUCLEAR RIBONUCLEOPROTEIN 70 KDA"/>
    <property type="match status" value="1"/>
</dbReference>
<dbReference type="Proteomes" id="UP000239649">
    <property type="component" value="Unassembled WGS sequence"/>
</dbReference>
<dbReference type="GO" id="GO:0003729">
    <property type="term" value="F:mRNA binding"/>
    <property type="evidence" value="ECO:0007669"/>
    <property type="project" value="TreeGrafter"/>
</dbReference>
<feature type="region of interest" description="Disordered" evidence="8">
    <location>
        <begin position="95"/>
        <end position="119"/>
    </location>
</feature>
<feature type="compositionally biased region" description="Basic and acidic residues" evidence="8">
    <location>
        <begin position="134"/>
        <end position="182"/>
    </location>
</feature>
<evidence type="ECO:0000313" key="10">
    <source>
        <dbReference type="EMBL" id="PSC70537.1"/>
    </source>
</evidence>
<dbReference type="InterPro" id="IPR051183">
    <property type="entry name" value="U1_U11-U12_snRNP_70-35kDa"/>
</dbReference>
<evidence type="ECO:0000256" key="2">
    <source>
        <dbReference type="ARBA" id="ARBA00004642"/>
    </source>
</evidence>
<dbReference type="AlphaFoldDB" id="A0A2P6V8X1"/>
<evidence type="ECO:0000313" key="11">
    <source>
        <dbReference type="Proteomes" id="UP000239649"/>
    </source>
</evidence>
<dbReference type="GO" id="GO:0071011">
    <property type="term" value="C:precatalytic spliceosome"/>
    <property type="evidence" value="ECO:0007669"/>
    <property type="project" value="TreeGrafter"/>
</dbReference>
<dbReference type="GO" id="GO:0000398">
    <property type="term" value="P:mRNA splicing, via spliceosome"/>
    <property type="evidence" value="ECO:0007669"/>
    <property type="project" value="TreeGrafter"/>
</dbReference>
<dbReference type="InterPro" id="IPR034143">
    <property type="entry name" value="snRNP70_RRM"/>
</dbReference>
<dbReference type="EMBL" id="LHPF02000019">
    <property type="protein sequence ID" value="PSC70537.1"/>
    <property type="molecule type" value="Genomic_DNA"/>
</dbReference>
<keyword evidence="5" id="KW-0539">Nucleus</keyword>
<dbReference type="InterPro" id="IPR000504">
    <property type="entry name" value="RRM_dom"/>
</dbReference>
<evidence type="ECO:0000256" key="5">
    <source>
        <dbReference type="ARBA" id="ARBA00023242"/>
    </source>
</evidence>
<dbReference type="GO" id="GO:0005685">
    <property type="term" value="C:U1 snRNP"/>
    <property type="evidence" value="ECO:0007669"/>
    <property type="project" value="TreeGrafter"/>
</dbReference>
<feature type="domain" description="RRM" evidence="9">
    <location>
        <begin position="5"/>
        <end position="90"/>
    </location>
</feature>
<keyword evidence="6" id="KW-0687">Ribonucleoprotein</keyword>
<reference evidence="10 11" key="1">
    <citation type="journal article" date="2018" name="Plant J.">
        <title>Genome sequences of Chlorella sorokiniana UTEX 1602 and Micractinium conductrix SAG 241.80: implications to maltose excretion by a green alga.</title>
        <authorList>
            <person name="Arriola M.B."/>
            <person name="Velmurugan N."/>
            <person name="Zhang Y."/>
            <person name="Plunkett M.H."/>
            <person name="Hondzo H."/>
            <person name="Barney B.M."/>
        </authorList>
    </citation>
    <scope>NUCLEOTIDE SEQUENCE [LARGE SCALE GENOMIC DNA]</scope>
    <source>
        <strain evidence="10 11">SAG 241.80</strain>
    </source>
</reference>
<feature type="non-terminal residue" evidence="10">
    <location>
        <position position="1"/>
    </location>
</feature>
<evidence type="ECO:0000259" key="9">
    <source>
        <dbReference type="PROSITE" id="PS50102"/>
    </source>
</evidence>
<feature type="region of interest" description="Disordered" evidence="8">
    <location>
        <begin position="134"/>
        <end position="230"/>
    </location>
</feature>
<evidence type="ECO:0000256" key="3">
    <source>
        <dbReference type="ARBA" id="ARBA00016996"/>
    </source>
</evidence>